<feature type="domain" description="Phosphatidic acid phosphatase type 2/haloperoxidase" evidence="2">
    <location>
        <begin position="50"/>
        <end position="160"/>
    </location>
</feature>
<feature type="transmembrane region" description="Helical" evidence="1">
    <location>
        <begin position="220"/>
        <end position="238"/>
    </location>
</feature>
<feature type="transmembrane region" description="Helical" evidence="1">
    <location>
        <begin position="192"/>
        <end position="208"/>
    </location>
</feature>
<dbReference type="InterPro" id="IPR000326">
    <property type="entry name" value="PAP2/HPO"/>
</dbReference>
<dbReference type="SMART" id="SM00014">
    <property type="entry name" value="acidPPc"/>
    <property type="match status" value="1"/>
</dbReference>
<feature type="transmembrane region" description="Helical" evidence="1">
    <location>
        <begin position="145"/>
        <end position="163"/>
    </location>
</feature>
<keyword evidence="4" id="KW-1185">Reference proteome</keyword>
<dbReference type="Pfam" id="PF01569">
    <property type="entry name" value="PAP2"/>
    <property type="match status" value="1"/>
</dbReference>
<comment type="caution">
    <text evidence="3">The sequence shown here is derived from an EMBL/GenBank/DDBJ whole genome shotgun (WGS) entry which is preliminary data.</text>
</comment>
<dbReference type="PANTHER" id="PTHR14969:SF13">
    <property type="entry name" value="AT30094P"/>
    <property type="match status" value="1"/>
</dbReference>
<evidence type="ECO:0000256" key="1">
    <source>
        <dbReference type="SAM" id="Phobius"/>
    </source>
</evidence>
<evidence type="ECO:0000313" key="3">
    <source>
        <dbReference type="EMBL" id="MCU4750624.1"/>
    </source>
</evidence>
<gene>
    <name evidence="3" type="ORF">OB919_01280</name>
</gene>
<dbReference type="Gene3D" id="1.20.144.10">
    <property type="entry name" value="Phosphatidic acid phosphatase type 2/haloperoxidase"/>
    <property type="match status" value="1"/>
</dbReference>
<dbReference type="AlphaFoldDB" id="A0AAP3E5P9"/>
<feature type="transmembrane region" description="Helical" evidence="1">
    <location>
        <begin position="21"/>
        <end position="44"/>
    </location>
</feature>
<evidence type="ECO:0000259" key="2">
    <source>
        <dbReference type="SMART" id="SM00014"/>
    </source>
</evidence>
<feature type="transmembrane region" description="Helical" evidence="1">
    <location>
        <begin position="258"/>
        <end position="282"/>
    </location>
</feature>
<feature type="transmembrane region" description="Helical" evidence="1">
    <location>
        <begin position="170"/>
        <end position="186"/>
    </location>
</feature>
<dbReference type="RefSeq" id="WP_342805586.1">
    <property type="nucleotide sequence ID" value="NZ_JAOPJZ010000001.1"/>
</dbReference>
<dbReference type="Proteomes" id="UP001321047">
    <property type="component" value="Unassembled WGS sequence"/>
</dbReference>
<accession>A0AAP3E5P9</accession>
<keyword evidence="1" id="KW-1133">Transmembrane helix</keyword>
<feature type="transmembrane region" description="Helical" evidence="1">
    <location>
        <begin position="90"/>
        <end position="107"/>
    </location>
</feature>
<evidence type="ECO:0000313" key="4">
    <source>
        <dbReference type="Proteomes" id="UP001321047"/>
    </source>
</evidence>
<feature type="transmembrane region" description="Helical" evidence="1">
    <location>
        <begin position="51"/>
        <end position="70"/>
    </location>
</feature>
<name>A0AAP3E5P9_9EURY</name>
<keyword evidence="1" id="KW-0812">Transmembrane</keyword>
<organism evidence="3 4">
    <name type="scientific">Natronosalvus hydrolyticus</name>
    <dbReference type="NCBI Taxonomy" id="2979988"/>
    <lineage>
        <taxon>Archaea</taxon>
        <taxon>Methanobacteriati</taxon>
        <taxon>Methanobacteriota</taxon>
        <taxon>Stenosarchaea group</taxon>
        <taxon>Halobacteria</taxon>
        <taxon>Halobacteriales</taxon>
        <taxon>Natrialbaceae</taxon>
        <taxon>Natronosalvus</taxon>
    </lineage>
</organism>
<sequence length="298" mass="31173">MRLEGPSATIREAVSDEYVDIVVAVTELGSPTVLLFLLATLYWLVDRPRTLLVVSYALAGLTVLITVKAVLGMPRPPESLFLIELDGDEYGFPSGHTFAAVVVYGGLLRAFDRTRSLPAVVGVSGIITLVALSRVVLGLHYLGDVVAGALFGVLALVIFGRLVRGEPRRGFAIAVICSVPALLVTGVTSYTLLGIGGGAGGMFAARYVDRLPALRNRLEGAVLFVFGCTFVLITEVAIDAIPAAGGGVLEAGGGFLEFATLTLMGTLYGLQVAGIILVPAAIGRLEWPFASPTNWNGA</sequence>
<proteinExistence type="predicted"/>
<reference evidence="3 4" key="1">
    <citation type="submission" date="2022-09" db="EMBL/GenBank/DDBJ databases">
        <title>Enrichment on poylsaccharides allowed isolation of novel metabolic and taxonomic groups of Haloarchaea.</title>
        <authorList>
            <person name="Sorokin D.Y."/>
            <person name="Elcheninov A.G."/>
            <person name="Khizhniak T.V."/>
            <person name="Kolganova T.V."/>
            <person name="Kublanov I.V."/>
        </authorList>
    </citation>
    <scope>NUCLEOTIDE SEQUENCE [LARGE SCALE GENOMIC DNA]</scope>
    <source>
        <strain evidence="3 4">AArc-curdl1</strain>
    </source>
</reference>
<dbReference type="InterPro" id="IPR036938">
    <property type="entry name" value="PAP2/HPO_sf"/>
</dbReference>
<keyword evidence="1" id="KW-0472">Membrane</keyword>
<protein>
    <submittedName>
        <fullName evidence="3">Phosphatase PAP2 family protein</fullName>
    </submittedName>
</protein>
<dbReference type="PANTHER" id="PTHR14969">
    <property type="entry name" value="SPHINGOSINE-1-PHOSPHATE PHOSPHOHYDROLASE"/>
    <property type="match status" value="1"/>
</dbReference>
<dbReference type="EMBL" id="JAOPJZ010000001">
    <property type="protein sequence ID" value="MCU4750624.1"/>
    <property type="molecule type" value="Genomic_DNA"/>
</dbReference>
<dbReference type="SUPFAM" id="SSF48317">
    <property type="entry name" value="Acid phosphatase/Vanadium-dependent haloperoxidase"/>
    <property type="match status" value="1"/>
</dbReference>
<feature type="transmembrane region" description="Helical" evidence="1">
    <location>
        <begin position="119"/>
        <end position="139"/>
    </location>
</feature>